<dbReference type="GO" id="GO:0003676">
    <property type="term" value="F:nucleic acid binding"/>
    <property type="evidence" value="ECO:0007669"/>
    <property type="project" value="InterPro"/>
</dbReference>
<evidence type="ECO:0000313" key="4">
    <source>
        <dbReference type="Proteomes" id="UP000240653"/>
    </source>
</evidence>
<dbReference type="InterPro" id="IPR012337">
    <property type="entry name" value="RNaseH-like_sf"/>
</dbReference>
<gene>
    <name evidence="3" type="ORF">C7I85_29460</name>
</gene>
<dbReference type="InterPro" id="IPR036397">
    <property type="entry name" value="RNaseH_sf"/>
</dbReference>
<evidence type="ECO:0000313" key="3">
    <source>
        <dbReference type="EMBL" id="PSJ51431.1"/>
    </source>
</evidence>
<evidence type="ECO:0000256" key="1">
    <source>
        <dbReference type="SAM" id="MobiDB-lite"/>
    </source>
</evidence>
<protein>
    <recommendedName>
        <fullName evidence="2">Integrase catalytic domain-containing protein</fullName>
    </recommendedName>
</protein>
<feature type="compositionally biased region" description="Polar residues" evidence="1">
    <location>
        <begin position="703"/>
        <end position="717"/>
    </location>
</feature>
<dbReference type="InterPro" id="IPR001584">
    <property type="entry name" value="Integrase_cat-core"/>
</dbReference>
<dbReference type="Proteomes" id="UP000240653">
    <property type="component" value="Unassembled WGS sequence"/>
</dbReference>
<feature type="region of interest" description="Disordered" evidence="1">
    <location>
        <begin position="682"/>
        <end position="723"/>
    </location>
</feature>
<dbReference type="Gene3D" id="3.30.420.10">
    <property type="entry name" value="Ribonuclease H-like superfamily/Ribonuclease H"/>
    <property type="match status" value="1"/>
</dbReference>
<proteinExistence type="predicted"/>
<dbReference type="EMBL" id="PXYL01000038">
    <property type="protein sequence ID" value="PSJ51431.1"/>
    <property type="molecule type" value="Genomic_DNA"/>
</dbReference>
<accession>A0A2P7RMJ0</accession>
<comment type="caution">
    <text evidence="3">The sequence shown here is derived from an EMBL/GenBank/DDBJ whole genome shotgun (WGS) entry which is preliminary data.</text>
</comment>
<evidence type="ECO:0000259" key="2">
    <source>
        <dbReference type="PROSITE" id="PS50994"/>
    </source>
</evidence>
<dbReference type="RefSeq" id="WP_106727550.1">
    <property type="nucleotide sequence ID" value="NZ_PXYL01000038.1"/>
</dbReference>
<organism evidence="3 4">
    <name type="scientific">Pseudaminobacter soli</name>
    <name type="common">ex Li et al. 2025</name>
    <dbReference type="NCBI Taxonomy" id="1295366"/>
    <lineage>
        <taxon>Bacteria</taxon>
        <taxon>Pseudomonadati</taxon>
        <taxon>Pseudomonadota</taxon>
        <taxon>Alphaproteobacteria</taxon>
        <taxon>Hyphomicrobiales</taxon>
        <taxon>Phyllobacteriaceae</taxon>
        <taxon>Pseudaminobacter</taxon>
    </lineage>
</organism>
<keyword evidence="4" id="KW-1185">Reference proteome</keyword>
<sequence length="723" mass="82051">MRKLHFVMGARVRIDDMACRLGQSYEVDGLRYWHIIVRTTGLDQQPRPETELLDLYCAGRLVLDVDEELSPESRAARRRRRAVPLSDRPLNVRRRIQFRKEVIEGVDALTTPGCKVVSVFKDGKPTAETVLQTVLTELGRTKGIEIYGKPRPVSQASYYRWLRDYNENCDQADLEGEFSQRGRRNQVSRKVSAIAHASMAKLIEEMKDRRPEKKGKRLLTVSKIYDAARDAIKSYSDEHPGELLKLPSTSTLYRYWREFPANQRNVAVWGHVKARAMHRGPPLADVEPAAPLDFVQFDETLLPLMVVDEMLGIALGRPWLAWFVDVYTHGILGFYLGFEPPDDFVIASTLRHACLPKRYVRQEYPDIRYDWLPAGIPRFVTFDNSLQAHGHSIEQICGDLDILYDYQPPRMPWLKSEVEGTFATTNRLLLDELPGFVLPRGCGIDSSDYDPRKNAVIGLRHLLWIFHHWVVDDLHQQCPPSGLRQSINQRWIDGTKLVEPGYPESSTDLDVLFGIVRRGNLDHRGVYFKGLFYYGEAADTLRRRRGAKLSVIFKINPLNLGKMQLLIPDLALWAPLLVHPSYRVYASGLSLHTHELYRANSKRLYAADGLESWLKAKAYLSEIIAHAGFNAFNIRNLTVLARMAGIGTENIFNNLRLDGSLAPLTGPFGGLPLYPLAQPGAQNQVSAEERQELQGAGAVAPSKPQTFTIPTFYSDNSLGRRKP</sequence>
<dbReference type="AlphaFoldDB" id="A0A2P7RMJ0"/>
<feature type="domain" description="Integrase catalytic" evidence="2">
    <location>
        <begin position="287"/>
        <end position="429"/>
    </location>
</feature>
<dbReference type="OrthoDB" id="5287589at2"/>
<dbReference type="PROSITE" id="PS50994">
    <property type="entry name" value="INTEGRASE"/>
    <property type="match status" value="1"/>
</dbReference>
<dbReference type="SUPFAM" id="SSF53098">
    <property type="entry name" value="Ribonuclease H-like"/>
    <property type="match status" value="1"/>
</dbReference>
<reference evidence="3 4" key="1">
    <citation type="submission" date="2018-03" db="EMBL/GenBank/DDBJ databases">
        <title>The draft genome of Mesorhizobium soli JCM 19897.</title>
        <authorList>
            <person name="Li L."/>
            <person name="Liu L."/>
            <person name="Liang L."/>
            <person name="Wang T."/>
            <person name="Zhang X."/>
        </authorList>
    </citation>
    <scope>NUCLEOTIDE SEQUENCE [LARGE SCALE GENOMIC DNA]</scope>
    <source>
        <strain evidence="3 4">JCM 19897</strain>
    </source>
</reference>
<name>A0A2P7RMJ0_9HYPH</name>
<dbReference type="GO" id="GO:0015074">
    <property type="term" value="P:DNA integration"/>
    <property type="evidence" value="ECO:0007669"/>
    <property type="project" value="InterPro"/>
</dbReference>